<reference evidence="2" key="1">
    <citation type="submission" date="2015-01" db="EMBL/GenBank/DDBJ databases">
        <authorList>
            <person name="Aksoy S."/>
            <person name="Warren W."/>
            <person name="Wilson R.K."/>
        </authorList>
    </citation>
    <scope>NUCLEOTIDE SEQUENCE [LARGE SCALE GENOMIC DNA]</scope>
    <source>
        <strain evidence="2">IAEA</strain>
    </source>
</reference>
<organism evidence="1 2">
    <name type="scientific">Glossina palpalis gambiensis</name>
    <dbReference type="NCBI Taxonomy" id="67801"/>
    <lineage>
        <taxon>Eukaryota</taxon>
        <taxon>Metazoa</taxon>
        <taxon>Ecdysozoa</taxon>
        <taxon>Arthropoda</taxon>
        <taxon>Hexapoda</taxon>
        <taxon>Insecta</taxon>
        <taxon>Pterygota</taxon>
        <taxon>Neoptera</taxon>
        <taxon>Endopterygota</taxon>
        <taxon>Diptera</taxon>
        <taxon>Brachycera</taxon>
        <taxon>Muscomorpha</taxon>
        <taxon>Hippoboscoidea</taxon>
        <taxon>Glossinidae</taxon>
        <taxon>Glossina</taxon>
    </lineage>
</organism>
<protein>
    <submittedName>
        <fullName evidence="1">Uncharacterized protein</fullName>
    </submittedName>
</protein>
<proteinExistence type="predicted"/>
<accession>A0A1B0BUQ3</accession>
<dbReference type="VEuPathDB" id="VectorBase:GPPI041051"/>
<name>A0A1B0BUQ3_9MUSC</name>
<dbReference type="EMBL" id="JXJN01020862">
    <property type="status" value="NOT_ANNOTATED_CDS"/>
    <property type="molecule type" value="Genomic_DNA"/>
</dbReference>
<evidence type="ECO:0000313" key="2">
    <source>
        <dbReference type="Proteomes" id="UP000092460"/>
    </source>
</evidence>
<dbReference type="EnsemblMetazoa" id="GPPI041051-RA">
    <property type="protein sequence ID" value="GPPI041051-PA"/>
    <property type="gene ID" value="GPPI041051"/>
</dbReference>
<evidence type="ECO:0000313" key="1">
    <source>
        <dbReference type="EnsemblMetazoa" id="GPPI041051-PA"/>
    </source>
</evidence>
<sequence>MFRRDALSSVASNEPYFLLALNSQLYIKRSIQLTHSLSACTLFNLSATDKLKKSEQRYII</sequence>
<dbReference type="AlphaFoldDB" id="A0A1B0BUQ3"/>
<keyword evidence="2" id="KW-1185">Reference proteome</keyword>
<dbReference type="EMBL" id="JXJN01020863">
    <property type="status" value="NOT_ANNOTATED_CDS"/>
    <property type="molecule type" value="Genomic_DNA"/>
</dbReference>
<dbReference type="EMBL" id="JXJN01020861">
    <property type="status" value="NOT_ANNOTATED_CDS"/>
    <property type="molecule type" value="Genomic_DNA"/>
</dbReference>
<dbReference type="Proteomes" id="UP000092460">
    <property type="component" value="Unassembled WGS sequence"/>
</dbReference>
<reference evidence="1" key="2">
    <citation type="submission" date="2020-05" db="UniProtKB">
        <authorList>
            <consortium name="EnsemblMetazoa"/>
        </authorList>
    </citation>
    <scope>IDENTIFICATION</scope>
    <source>
        <strain evidence="1">IAEA</strain>
    </source>
</reference>